<gene>
    <name evidence="1" type="ORF">AGOR_G00132610</name>
</gene>
<proteinExistence type="predicted"/>
<dbReference type="Proteomes" id="UP000829720">
    <property type="component" value="Unassembled WGS sequence"/>
</dbReference>
<organism evidence="1 2">
    <name type="scientific">Albula goreensis</name>
    <dbReference type="NCBI Taxonomy" id="1534307"/>
    <lineage>
        <taxon>Eukaryota</taxon>
        <taxon>Metazoa</taxon>
        <taxon>Chordata</taxon>
        <taxon>Craniata</taxon>
        <taxon>Vertebrata</taxon>
        <taxon>Euteleostomi</taxon>
        <taxon>Actinopterygii</taxon>
        <taxon>Neopterygii</taxon>
        <taxon>Teleostei</taxon>
        <taxon>Albuliformes</taxon>
        <taxon>Albulidae</taxon>
        <taxon>Albula</taxon>
    </lineage>
</organism>
<accession>A0A8T3DCW0</accession>
<keyword evidence="2" id="KW-1185">Reference proteome</keyword>
<protein>
    <submittedName>
        <fullName evidence="1">Uncharacterized protein</fullName>
    </submittedName>
</protein>
<evidence type="ECO:0000313" key="2">
    <source>
        <dbReference type="Proteomes" id="UP000829720"/>
    </source>
</evidence>
<evidence type="ECO:0000313" key="1">
    <source>
        <dbReference type="EMBL" id="KAI1892365.1"/>
    </source>
</evidence>
<comment type="caution">
    <text evidence="1">The sequence shown here is derived from an EMBL/GenBank/DDBJ whole genome shotgun (WGS) entry which is preliminary data.</text>
</comment>
<dbReference type="AlphaFoldDB" id="A0A8T3DCW0"/>
<dbReference type="EMBL" id="JAERUA010000012">
    <property type="protein sequence ID" value="KAI1892365.1"/>
    <property type="molecule type" value="Genomic_DNA"/>
</dbReference>
<reference evidence="1" key="1">
    <citation type="submission" date="2021-01" db="EMBL/GenBank/DDBJ databases">
        <authorList>
            <person name="Zahm M."/>
            <person name="Roques C."/>
            <person name="Cabau C."/>
            <person name="Klopp C."/>
            <person name="Donnadieu C."/>
            <person name="Jouanno E."/>
            <person name="Lampietro C."/>
            <person name="Louis A."/>
            <person name="Herpin A."/>
            <person name="Echchiki A."/>
            <person name="Berthelot C."/>
            <person name="Parey E."/>
            <person name="Roest-Crollius H."/>
            <person name="Braasch I."/>
            <person name="Postlethwait J."/>
            <person name="Bobe J."/>
            <person name="Montfort J."/>
            <person name="Bouchez O."/>
            <person name="Begum T."/>
            <person name="Mejri S."/>
            <person name="Adams A."/>
            <person name="Chen W.-J."/>
            <person name="Guiguen Y."/>
        </authorList>
    </citation>
    <scope>NUCLEOTIDE SEQUENCE</scope>
    <source>
        <tissue evidence="1">Blood</tissue>
    </source>
</reference>
<name>A0A8T3DCW0_9TELE</name>
<sequence length="66" mass="7142">MCAGAFLGRVPRTLATSLQPGGSNVNNESVKNAFARRPAALEIVHLLLKEYSRAAASLVWSEEESR</sequence>